<keyword evidence="3 4" id="KW-0694">RNA-binding</keyword>
<dbReference type="STRING" id="1802603.A3F35_02705"/>
<dbReference type="PANTHER" id="PTHR34984:SF1">
    <property type="entry name" value="CARBON STORAGE REGULATOR"/>
    <property type="match status" value="1"/>
</dbReference>
<dbReference type="Proteomes" id="UP000178068">
    <property type="component" value="Unassembled WGS sequence"/>
</dbReference>
<accession>A0A1G1WNX7</accession>
<comment type="subunit">
    <text evidence="4">Homodimer; the beta-strands of each monomer intercalate to form a hydrophobic core, while the alpha-helices form wings that extend away from the core.</text>
</comment>
<dbReference type="GO" id="GO:1902208">
    <property type="term" value="P:regulation of bacterial-type flagellum assembly"/>
    <property type="evidence" value="ECO:0007669"/>
    <property type="project" value="UniProtKB-UniRule"/>
</dbReference>
<evidence type="ECO:0000313" key="6">
    <source>
        <dbReference type="Proteomes" id="UP000178068"/>
    </source>
</evidence>
<organism evidence="5 6">
    <name type="scientific">Candidatus Woykebacteria bacterium RIFCSPHIGHO2_12_FULL_45_10</name>
    <dbReference type="NCBI Taxonomy" id="1802603"/>
    <lineage>
        <taxon>Bacteria</taxon>
        <taxon>Candidatus Woykeibacteriota</taxon>
    </lineage>
</organism>
<dbReference type="GO" id="GO:0044781">
    <property type="term" value="P:bacterial-type flagellum organization"/>
    <property type="evidence" value="ECO:0007669"/>
    <property type="project" value="UniProtKB-KW"/>
</dbReference>
<sequence>MLVLTRKIDQGIVISGNIYLRVLGVERDRVKIGISAPMDIIILRQELLDRDKENKVGDEGSAEPKIQAAGD</sequence>
<dbReference type="InterPro" id="IPR003751">
    <property type="entry name" value="CsrA"/>
</dbReference>
<keyword evidence="2 4" id="KW-0810">Translation regulation</keyword>
<comment type="function">
    <text evidence="4">A translational regulator that binds mRNA to regulate translation initiation and/or mRNA stability. Usually binds in the 5'-UTR at or near the Shine-Dalgarno sequence preventing ribosome-binding, thus repressing translation. Its main target seems to be the major flagellin gene, while its function is anatagonized by FliW.</text>
</comment>
<comment type="subcellular location">
    <subcellularLocation>
        <location evidence="4">Cytoplasm</location>
    </subcellularLocation>
</comment>
<keyword evidence="4" id="KW-0678">Repressor</keyword>
<dbReference type="AlphaFoldDB" id="A0A1G1WNX7"/>
<evidence type="ECO:0000256" key="4">
    <source>
        <dbReference type="HAMAP-Rule" id="MF_00167"/>
    </source>
</evidence>
<dbReference type="GO" id="GO:0048027">
    <property type="term" value="F:mRNA 5'-UTR binding"/>
    <property type="evidence" value="ECO:0007669"/>
    <property type="project" value="UniProtKB-UniRule"/>
</dbReference>
<gene>
    <name evidence="4" type="primary">csrA</name>
    <name evidence="5" type="ORF">A3F35_02705</name>
</gene>
<dbReference type="Pfam" id="PF02599">
    <property type="entry name" value="CsrA"/>
    <property type="match status" value="1"/>
</dbReference>
<comment type="caution">
    <text evidence="5">The sequence shown here is derived from an EMBL/GenBank/DDBJ whole genome shotgun (WGS) entry which is preliminary data.</text>
</comment>
<evidence type="ECO:0000313" key="5">
    <source>
        <dbReference type="EMBL" id="OGY29030.1"/>
    </source>
</evidence>
<protein>
    <recommendedName>
        <fullName evidence="4">Translational regulator CsrA</fullName>
    </recommendedName>
</protein>
<name>A0A1G1WNX7_9BACT</name>
<dbReference type="Gene3D" id="2.60.40.4380">
    <property type="entry name" value="Translational regulator CsrA"/>
    <property type="match status" value="1"/>
</dbReference>
<proteinExistence type="inferred from homology"/>
<keyword evidence="4" id="KW-1005">Bacterial flagellum biogenesis</keyword>
<dbReference type="GO" id="GO:0005829">
    <property type="term" value="C:cytosol"/>
    <property type="evidence" value="ECO:0007669"/>
    <property type="project" value="TreeGrafter"/>
</dbReference>
<dbReference type="GO" id="GO:0006109">
    <property type="term" value="P:regulation of carbohydrate metabolic process"/>
    <property type="evidence" value="ECO:0007669"/>
    <property type="project" value="InterPro"/>
</dbReference>
<dbReference type="GO" id="GO:0045947">
    <property type="term" value="P:negative regulation of translational initiation"/>
    <property type="evidence" value="ECO:0007669"/>
    <property type="project" value="UniProtKB-UniRule"/>
</dbReference>
<dbReference type="InterPro" id="IPR036107">
    <property type="entry name" value="CsrA_sf"/>
</dbReference>
<comment type="similarity">
    <text evidence="4">Belongs to the CsrA/RsmA family.</text>
</comment>
<dbReference type="PANTHER" id="PTHR34984">
    <property type="entry name" value="CARBON STORAGE REGULATOR"/>
    <property type="match status" value="1"/>
</dbReference>
<dbReference type="SUPFAM" id="SSF117130">
    <property type="entry name" value="CsrA-like"/>
    <property type="match status" value="1"/>
</dbReference>
<evidence type="ECO:0000256" key="2">
    <source>
        <dbReference type="ARBA" id="ARBA00022845"/>
    </source>
</evidence>
<evidence type="ECO:0000256" key="3">
    <source>
        <dbReference type="ARBA" id="ARBA00022884"/>
    </source>
</evidence>
<dbReference type="GO" id="GO:0006402">
    <property type="term" value="P:mRNA catabolic process"/>
    <property type="evidence" value="ECO:0007669"/>
    <property type="project" value="InterPro"/>
</dbReference>
<dbReference type="EMBL" id="MHCZ01000043">
    <property type="protein sequence ID" value="OGY29030.1"/>
    <property type="molecule type" value="Genomic_DNA"/>
</dbReference>
<keyword evidence="1 4" id="KW-0963">Cytoplasm</keyword>
<dbReference type="HAMAP" id="MF_00167">
    <property type="entry name" value="CsrA"/>
    <property type="match status" value="1"/>
</dbReference>
<reference evidence="5 6" key="1">
    <citation type="journal article" date="2016" name="Nat. Commun.">
        <title>Thousands of microbial genomes shed light on interconnected biogeochemical processes in an aquifer system.</title>
        <authorList>
            <person name="Anantharaman K."/>
            <person name="Brown C.T."/>
            <person name="Hug L.A."/>
            <person name="Sharon I."/>
            <person name="Castelle C.J."/>
            <person name="Probst A.J."/>
            <person name="Thomas B.C."/>
            <person name="Singh A."/>
            <person name="Wilkins M.J."/>
            <person name="Karaoz U."/>
            <person name="Brodie E.L."/>
            <person name="Williams K.H."/>
            <person name="Hubbard S.S."/>
            <person name="Banfield J.F."/>
        </authorList>
    </citation>
    <scope>NUCLEOTIDE SEQUENCE [LARGE SCALE GENOMIC DNA]</scope>
</reference>
<evidence type="ECO:0000256" key="1">
    <source>
        <dbReference type="ARBA" id="ARBA00022490"/>
    </source>
</evidence>